<feature type="signal peptide" evidence="13">
    <location>
        <begin position="1"/>
        <end position="22"/>
    </location>
</feature>
<dbReference type="GO" id="GO:0052917">
    <property type="term" value="F:dol-P-Man:Man(7)GlcNAc(2)-PP-Dol alpha-1,6-mannosyltransferase activity"/>
    <property type="evidence" value="ECO:0007669"/>
    <property type="project" value="UniProtKB-EC"/>
</dbReference>
<evidence type="ECO:0000256" key="12">
    <source>
        <dbReference type="RuleBase" id="RU363075"/>
    </source>
</evidence>
<evidence type="ECO:0000313" key="15">
    <source>
        <dbReference type="Proteomes" id="UP000267096"/>
    </source>
</evidence>
<dbReference type="InterPro" id="IPR005599">
    <property type="entry name" value="GPI_mannosylTrfase"/>
</dbReference>
<evidence type="ECO:0000256" key="9">
    <source>
        <dbReference type="ARBA" id="ARBA00023136"/>
    </source>
</evidence>
<dbReference type="EC" id="2.4.1.-" evidence="12"/>
<dbReference type="OrthoDB" id="19039at2759"/>
<evidence type="ECO:0000256" key="2">
    <source>
        <dbReference type="ARBA" id="ARBA00004922"/>
    </source>
</evidence>
<dbReference type="Proteomes" id="UP000267096">
    <property type="component" value="Unassembled WGS sequence"/>
</dbReference>
<dbReference type="AlphaFoldDB" id="A0A0M3J1K6"/>
<comment type="subcellular location">
    <subcellularLocation>
        <location evidence="1 12">Endoplasmic reticulum membrane</location>
        <topology evidence="1 12">Multi-pass membrane protein</topology>
    </subcellularLocation>
</comment>
<proteinExistence type="inferred from homology"/>
<keyword evidence="13" id="KW-0732">Signal</keyword>
<keyword evidence="7 12" id="KW-0256">Endoplasmic reticulum</keyword>
<protein>
    <recommendedName>
        <fullName evidence="12">Mannosyltransferase</fullName>
        <ecNumber evidence="12">2.4.1.-</ecNumber>
    </recommendedName>
</protein>
<sequence length="148" mass="17323">MDNISNTEWMLLIALMIHLTMAPCTKVEESFNVQAVHDLLFHQMNTSQYDHHQFPGVVPRTFTGSIALSAVVYPFAKLMQWYDVPKYWILYAARLLLGMTVLLSFGNFARCVQKHYGQHTAHFLRFSFHFLRNFVLFDEMVNSFGHFQ</sequence>
<dbReference type="WBParaSite" id="ASIM_0000140901-mRNA-1">
    <property type="protein sequence ID" value="ASIM_0000140901-mRNA-1"/>
    <property type="gene ID" value="ASIM_0000140901"/>
</dbReference>
<reference evidence="14 15" key="2">
    <citation type="submission" date="2018-11" db="EMBL/GenBank/DDBJ databases">
        <authorList>
            <consortium name="Pathogen Informatics"/>
        </authorList>
    </citation>
    <scope>NUCLEOTIDE SEQUENCE [LARGE SCALE GENOMIC DNA]</scope>
</reference>
<feature type="chain" id="PRO_5043120813" description="Mannosyltransferase" evidence="13">
    <location>
        <begin position="23"/>
        <end position="148"/>
    </location>
</feature>
<keyword evidence="15" id="KW-1185">Reference proteome</keyword>
<evidence type="ECO:0000256" key="7">
    <source>
        <dbReference type="ARBA" id="ARBA00022824"/>
    </source>
</evidence>
<dbReference type="GO" id="GO:0005789">
    <property type="term" value="C:endoplasmic reticulum membrane"/>
    <property type="evidence" value="ECO:0007669"/>
    <property type="project" value="UniProtKB-SubCell"/>
</dbReference>
<organism evidence="16">
    <name type="scientific">Anisakis simplex</name>
    <name type="common">Herring worm</name>
    <dbReference type="NCBI Taxonomy" id="6269"/>
    <lineage>
        <taxon>Eukaryota</taxon>
        <taxon>Metazoa</taxon>
        <taxon>Ecdysozoa</taxon>
        <taxon>Nematoda</taxon>
        <taxon>Chromadorea</taxon>
        <taxon>Rhabditida</taxon>
        <taxon>Spirurina</taxon>
        <taxon>Ascaridomorpha</taxon>
        <taxon>Ascaridoidea</taxon>
        <taxon>Anisakidae</taxon>
        <taxon>Anisakis</taxon>
        <taxon>Anisakis simplex complex</taxon>
    </lineage>
</organism>
<dbReference type="GO" id="GO:0006487">
    <property type="term" value="P:protein N-linked glycosylation"/>
    <property type="evidence" value="ECO:0007669"/>
    <property type="project" value="TreeGrafter"/>
</dbReference>
<name>A0A0M3J1K6_ANISI</name>
<keyword evidence="8 12" id="KW-1133">Transmembrane helix</keyword>
<dbReference type="PANTHER" id="PTHR22760">
    <property type="entry name" value="GLYCOSYLTRANSFERASE"/>
    <property type="match status" value="1"/>
</dbReference>
<feature type="transmembrane region" description="Helical" evidence="12">
    <location>
        <begin position="88"/>
        <end position="109"/>
    </location>
</feature>
<evidence type="ECO:0000256" key="8">
    <source>
        <dbReference type="ARBA" id="ARBA00022989"/>
    </source>
</evidence>
<evidence type="ECO:0000256" key="1">
    <source>
        <dbReference type="ARBA" id="ARBA00004477"/>
    </source>
</evidence>
<keyword evidence="9 12" id="KW-0472">Membrane</keyword>
<evidence type="ECO:0000256" key="10">
    <source>
        <dbReference type="ARBA" id="ARBA00044721"/>
    </source>
</evidence>
<evidence type="ECO:0000256" key="11">
    <source>
        <dbReference type="ARBA" id="ARBA00048899"/>
    </source>
</evidence>
<comment type="similarity">
    <text evidence="3 12">Belongs to the glycosyltransferase 22 family.</text>
</comment>
<comment type="pathway">
    <text evidence="2">Protein modification; protein glycosylation.</text>
</comment>
<keyword evidence="4 12" id="KW-0328">Glycosyltransferase</keyword>
<dbReference type="Pfam" id="PF03901">
    <property type="entry name" value="Glyco_transf_22"/>
    <property type="match status" value="1"/>
</dbReference>
<evidence type="ECO:0000256" key="13">
    <source>
        <dbReference type="SAM" id="SignalP"/>
    </source>
</evidence>
<comment type="function">
    <text evidence="10">Mannosyltransferase that operates in the biosynthetic pathway of dolichol-linked oligosaccharides, the glycan precursors employed in protein asparagine (N)-glycosylation. The assembly of dolichol-linked oligosaccharides begins on the cytosolic side of the endoplasmic reticulum membrane and finishes in its lumen. The sequential addition of sugars to dolichol pyrophosphate produces dolichol-linked oligosaccharides containing fourteen sugars, including two GlcNAcs, nine mannoses and three glucoses. Once assembled, the oligosaccharide is transferred from the lipid to nascent proteins by oligosaccharyltransferases. In the lumen of the endoplasmic reticulum, adds the eighth mannose residue in an alpha-1,6 linkage onto Man(7)GlcNAc(2)-PP-dolichol to produce Man(8)GlcNAc(2)-PP-dolichol.</text>
</comment>
<reference evidence="16" key="1">
    <citation type="submission" date="2017-02" db="UniProtKB">
        <authorList>
            <consortium name="WormBaseParasite"/>
        </authorList>
    </citation>
    <scope>IDENTIFICATION</scope>
</reference>
<accession>A0A0M3J1K6</accession>
<comment type="catalytic activity">
    <reaction evidence="11">
        <text>an alpha-D-Man-(1-&gt;2)-alpha-D-Man-(1-&gt;2)-alpha-D-Man-(1-&gt;3)-[alpha-D-Man-(1-&gt;2)-alpha-D-Man-(1-&gt;3)-alpha-D-Man-(1-&gt;6)]-beta-D-Man-(1-&gt;4)-beta-D-GlcNAc-(1-&gt;4)-alpha-D-GlcNAc-diphospho-di-trans,poly-cis-dolichol + a di-trans,poly-cis-dolichyl beta-D-mannosyl phosphate = an alpha-D-Man-(1-&gt;2)-alpha-D-Man-(1-&gt;2)-alpha-D-Man-(1-&gt;3)-[alpha-D-Man-(1-&gt;2)-alpha-D-Man-(1-&gt;3)-[alpha-D-Man-(1-&gt;6)]-alpha-D-Man-(1-&gt;6)]-beta-D-Man-(1-&gt;4)-beta-D-GlcNAc-(1-&gt;4)-alpha-D-GlcNAc-diphospho-di-trans,poly-cis-dolichol + a di-trans,poly-cis-dolichyl phosphate + H(+)</text>
        <dbReference type="Rhea" id="RHEA:29535"/>
        <dbReference type="Rhea" id="RHEA-COMP:19498"/>
        <dbReference type="Rhea" id="RHEA-COMP:19501"/>
        <dbReference type="Rhea" id="RHEA-COMP:19518"/>
        <dbReference type="Rhea" id="RHEA-COMP:19519"/>
        <dbReference type="ChEBI" id="CHEBI:15378"/>
        <dbReference type="ChEBI" id="CHEBI:57683"/>
        <dbReference type="ChEBI" id="CHEBI:58211"/>
        <dbReference type="ChEBI" id="CHEBI:132517"/>
        <dbReference type="ChEBI" id="CHEBI:132519"/>
        <dbReference type="EC" id="2.4.1.260"/>
    </reaction>
    <physiologicalReaction direction="left-to-right" evidence="11">
        <dbReference type="Rhea" id="RHEA:29536"/>
    </physiologicalReaction>
</comment>
<comment type="caution">
    <text evidence="12">Lacks conserved residue(s) required for the propagation of feature annotation.</text>
</comment>
<keyword evidence="6 12" id="KW-0812">Transmembrane</keyword>
<evidence type="ECO:0000313" key="16">
    <source>
        <dbReference type="WBParaSite" id="ASIM_0000140901-mRNA-1"/>
    </source>
</evidence>
<keyword evidence="5" id="KW-0808">Transferase</keyword>
<evidence type="ECO:0000256" key="6">
    <source>
        <dbReference type="ARBA" id="ARBA00022692"/>
    </source>
</evidence>
<evidence type="ECO:0000256" key="3">
    <source>
        <dbReference type="ARBA" id="ARBA00007063"/>
    </source>
</evidence>
<dbReference type="UniPathway" id="UPA00378"/>
<gene>
    <name evidence="14" type="ORF">ASIM_LOCUS1289</name>
</gene>
<evidence type="ECO:0000256" key="5">
    <source>
        <dbReference type="ARBA" id="ARBA00022679"/>
    </source>
</evidence>
<evidence type="ECO:0000256" key="4">
    <source>
        <dbReference type="ARBA" id="ARBA00022676"/>
    </source>
</evidence>
<dbReference type="EMBL" id="UYRR01001286">
    <property type="protein sequence ID" value="VDK18605.1"/>
    <property type="molecule type" value="Genomic_DNA"/>
</dbReference>
<evidence type="ECO:0000313" key="14">
    <source>
        <dbReference type="EMBL" id="VDK18605.1"/>
    </source>
</evidence>
<dbReference type="PANTHER" id="PTHR22760:SF1">
    <property type="entry name" value="DOL-P-MAN:MAN(7)GLCNAC(2)-PP-DOL ALPHA-1,6-MANNOSYLTRANSFERASE"/>
    <property type="match status" value="1"/>
</dbReference>
<feature type="transmembrane region" description="Helical" evidence="12">
    <location>
        <begin position="57"/>
        <end position="76"/>
    </location>
</feature>